<accession>A0A399NUX3</accession>
<evidence type="ECO:0000313" key="1">
    <source>
        <dbReference type="EMBL" id="RII97089.1"/>
    </source>
</evidence>
<dbReference type="AlphaFoldDB" id="A0A399NUX3"/>
<reference evidence="1 2" key="1">
    <citation type="submission" date="2018-08" db="EMBL/GenBank/DDBJ databases">
        <title>Genome Sequence of Clavibacter michiganensis Subspecies type strains, and the Atypical Peach-Colored Strains Isolated from Tomato.</title>
        <authorList>
            <person name="Osdaghi E."/>
            <person name="Portier P."/>
            <person name="Briand M."/>
            <person name="Jacques M.-A."/>
        </authorList>
    </citation>
    <scope>NUCLEOTIDE SEQUENCE [LARGE SCALE GENOMIC DNA]</scope>
    <source>
        <strain evidence="1 2">CFBP 6488</strain>
    </source>
</reference>
<comment type="caution">
    <text evidence="1">The sequence shown here is derived from an EMBL/GenBank/DDBJ whole genome shotgun (WGS) entry which is preliminary data.</text>
</comment>
<dbReference type="Proteomes" id="UP000266634">
    <property type="component" value="Unassembled WGS sequence"/>
</dbReference>
<sequence length="51" mass="5530">MVEWLREGGVGIVRAHIHPDHAASAAVARRLGLAPTDERVDGEVRWESQAG</sequence>
<protein>
    <submittedName>
        <fullName evidence="1">GNAT family N-acetyltransferase</fullName>
    </submittedName>
</protein>
<keyword evidence="1" id="KW-0808">Transferase</keyword>
<dbReference type="Gene3D" id="3.40.630.30">
    <property type="match status" value="1"/>
</dbReference>
<evidence type="ECO:0000313" key="2">
    <source>
        <dbReference type="Proteomes" id="UP000266634"/>
    </source>
</evidence>
<organism evidence="1 2">
    <name type="scientific">Clavibacter michiganensis subsp. insidiosus</name>
    <dbReference type="NCBI Taxonomy" id="33014"/>
    <lineage>
        <taxon>Bacteria</taxon>
        <taxon>Bacillati</taxon>
        <taxon>Actinomycetota</taxon>
        <taxon>Actinomycetes</taxon>
        <taxon>Micrococcales</taxon>
        <taxon>Microbacteriaceae</taxon>
        <taxon>Clavibacter</taxon>
    </lineage>
</organism>
<dbReference type="EMBL" id="QWEA01001692">
    <property type="protein sequence ID" value="RII97089.1"/>
    <property type="molecule type" value="Genomic_DNA"/>
</dbReference>
<proteinExistence type="predicted"/>
<gene>
    <name evidence="1" type="ORF">DZF93_20370</name>
</gene>
<dbReference type="GO" id="GO:0016740">
    <property type="term" value="F:transferase activity"/>
    <property type="evidence" value="ECO:0007669"/>
    <property type="project" value="UniProtKB-KW"/>
</dbReference>
<name>A0A399NUX3_9MICO</name>
<feature type="non-terminal residue" evidence="1">
    <location>
        <position position="1"/>
    </location>
</feature>